<dbReference type="Proteomes" id="UP000324222">
    <property type="component" value="Unassembled WGS sequence"/>
</dbReference>
<feature type="compositionally biased region" description="Basic and acidic residues" evidence="1">
    <location>
        <begin position="468"/>
        <end position="514"/>
    </location>
</feature>
<protein>
    <submittedName>
        <fullName evidence="2">Uncharacterized protein</fullName>
    </submittedName>
</protein>
<feature type="compositionally biased region" description="Basic and acidic residues" evidence="1">
    <location>
        <begin position="421"/>
        <end position="432"/>
    </location>
</feature>
<feature type="region of interest" description="Disordered" evidence="1">
    <location>
        <begin position="1"/>
        <end position="59"/>
    </location>
</feature>
<keyword evidence="3" id="KW-1185">Reference proteome</keyword>
<feature type="compositionally biased region" description="Low complexity" evidence="1">
    <location>
        <begin position="543"/>
        <end position="555"/>
    </location>
</feature>
<dbReference type="AlphaFoldDB" id="A0A5B7FRS5"/>
<dbReference type="OrthoDB" id="74764at2759"/>
<sequence length="879" mass="96535">MSAKECQNHEWMKKEVSRPVPSDVVPPKPTALPLSAPAAPASTTPAPTTPAPTTSVPTTPSVVIPTPIPCMLPTATPTTPATNIPNPTKPVCTTPIPIPLPPAPATPAPFTPAAFSPVTPAPFTPAAFTPVTPAPFTPSEPNTPALPELNTPTIDIGRPPLHPLTPVKQFVPAFPEPGSSCLSSPVTAVPHSLLQRSESRSLSRHNLDRIRSMSKSREVLSERIQMSNLKKTISKSRERLFDARLGLSTSREKLMGLRSFSQSVEALSALSHLNQENAVYKSCINIFGPVITPTAKDADECRMYKSLAAIDQIDEFDCAHKPGYFESRLSKDDEDYNDIVTRHNTNLNSVITVQDTSKPGSSSYMVNEARRRGGRGADICDKRCPRHNHRQPEAQPTQRIPKVNRAEKMKKEAQRRRKEKKEREREEKEKQRALSVTDADVITRNNKATQEKSGDSATSPGGRRRSMSHVEQRIAERHERQQERLERQERRNSLSHRRQDPVDPDKSPVTERQRAGKGVGSLAVPHERPRSTTPTRKTRSKKTSSGGSDVSQASSLESVDGSLESPRPQARPQRPTSLDLPEIKIFPEEVAPVCLSGDVNDNILKEDPRGEIDEAYISLEEPIPSIRTQNTPTVSNSEPNTTTTPTTAITTTTSSCCSSLPHVTKPERPVKKFTELLDNPLFVRQAEISNKNCVQNHPDGDATEPSGDHEKEKTPQIVFERTPIGSVELSIIEEEDGQSLKKPASSYTRSISTSSDVGSMVSESSECSLDREESGTRSPATEIDPTAEWKSRSRASSVHNNPIPPKPRIRSRSNSFNLESPVNPARPWGTLCDGAVARAMEKFNMKPEEQPQSPIISEKTRRQSSPVMSPSAGDVPTMR</sequence>
<feature type="compositionally biased region" description="Low complexity" evidence="1">
    <location>
        <begin position="745"/>
        <end position="765"/>
    </location>
</feature>
<dbReference type="EMBL" id="VSRR010007532">
    <property type="protein sequence ID" value="MPC47074.1"/>
    <property type="molecule type" value="Genomic_DNA"/>
</dbReference>
<name>A0A5B7FRS5_PORTR</name>
<feature type="region of interest" description="Disordered" evidence="1">
    <location>
        <begin position="369"/>
        <end position="582"/>
    </location>
</feature>
<feature type="compositionally biased region" description="Basic and acidic residues" evidence="1">
    <location>
        <begin position="1"/>
        <end position="17"/>
    </location>
</feature>
<organism evidence="2 3">
    <name type="scientific">Portunus trituberculatus</name>
    <name type="common">Swimming crab</name>
    <name type="synonym">Neptunus trituberculatus</name>
    <dbReference type="NCBI Taxonomy" id="210409"/>
    <lineage>
        <taxon>Eukaryota</taxon>
        <taxon>Metazoa</taxon>
        <taxon>Ecdysozoa</taxon>
        <taxon>Arthropoda</taxon>
        <taxon>Crustacea</taxon>
        <taxon>Multicrustacea</taxon>
        <taxon>Malacostraca</taxon>
        <taxon>Eumalacostraca</taxon>
        <taxon>Eucarida</taxon>
        <taxon>Decapoda</taxon>
        <taxon>Pleocyemata</taxon>
        <taxon>Brachyura</taxon>
        <taxon>Eubrachyura</taxon>
        <taxon>Portunoidea</taxon>
        <taxon>Portunidae</taxon>
        <taxon>Portuninae</taxon>
        <taxon>Portunus</taxon>
    </lineage>
</organism>
<evidence type="ECO:0000256" key="1">
    <source>
        <dbReference type="SAM" id="MobiDB-lite"/>
    </source>
</evidence>
<feature type="compositionally biased region" description="Low complexity" evidence="1">
    <location>
        <begin position="630"/>
        <end position="653"/>
    </location>
</feature>
<accession>A0A5B7FRS5</accession>
<feature type="region of interest" description="Disordered" evidence="1">
    <location>
        <begin position="735"/>
        <end position="829"/>
    </location>
</feature>
<feature type="compositionally biased region" description="Low complexity" evidence="1">
    <location>
        <begin position="31"/>
        <end position="59"/>
    </location>
</feature>
<comment type="caution">
    <text evidence="2">The sequence shown here is derived from an EMBL/GenBank/DDBJ whole genome shotgun (WGS) entry which is preliminary data.</text>
</comment>
<feature type="region of interest" description="Disordered" evidence="1">
    <location>
        <begin position="689"/>
        <end position="714"/>
    </location>
</feature>
<feature type="region of interest" description="Disordered" evidence="1">
    <location>
        <begin position="841"/>
        <end position="879"/>
    </location>
</feature>
<proteinExistence type="predicted"/>
<reference evidence="2 3" key="1">
    <citation type="submission" date="2019-05" db="EMBL/GenBank/DDBJ databases">
        <title>Another draft genome of Portunus trituberculatus and its Hox gene families provides insights of decapod evolution.</title>
        <authorList>
            <person name="Jeong J.-H."/>
            <person name="Song I."/>
            <person name="Kim S."/>
            <person name="Choi T."/>
            <person name="Kim D."/>
            <person name="Ryu S."/>
            <person name="Kim W."/>
        </authorList>
    </citation>
    <scope>NUCLEOTIDE SEQUENCE [LARGE SCALE GENOMIC DNA]</scope>
    <source>
        <tissue evidence="2">Muscle</tissue>
    </source>
</reference>
<evidence type="ECO:0000313" key="2">
    <source>
        <dbReference type="EMBL" id="MPC47074.1"/>
    </source>
</evidence>
<evidence type="ECO:0000313" key="3">
    <source>
        <dbReference type="Proteomes" id="UP000324222"/>
    </source>
</evidence>
<gene>
    <name evidence="2" type="ORF">E2C01_040809</name>
</gene>
<feature type="region of interest" description="Disordered" evidence="1">
    <location>
        <begin position="626"/>
        <end position="653"/>
    </location>
</feature>